<dbReference type="PANTHER" id="PTHR35786:SF1">
    <property type="entry name" value="REDOX-SENSING TRANSCRIPTIONAL REPRESSOR REX 1"/>
    <property type="match status" value="1"/>
</dbReference>
<dbReference type="NCBIfam" id="NF003989">
    <property type="entry name" value="PRK05472.1-3"/>
    <property type="match status" value="1"/>
</dbReference>
<dbReference type="NCBIfam" id="NF003994">
    <property type="entry name" value="PRK05472.2-3"/>
    <property type="match status" value="1"/>
</dbReference>
<dbReference type="EMBL" id="DPIY01000007">
    <property type="protein sequence ID" value="HCT57191.1"/>
    <property type="molecule type" value="Genomic_DNA"/>
</dbReference>
<feature type="binding site" evidence="7">
    <location>
        <begin position="88"/>
        <end position="93"/>
    </location>
    <ligand>
        <name>NAD(+)</name>
        <dbReference type="ChEBI" id="CHEBI:57540"/>
    </ligand>
</feature>
<gene>
    <name evidence="7" type="primary">rex</name>
    <name evidence="9" type="ORF">DGD08_08255</name>
</gene>
<comment type="subcellular location">
    <subcellularLocation>
        <location evidence="7">Cytoplasm</location>
    </subcellularLocation>
</comment>
<comment type="caution">
    <text evidence="9">The sequence shown here is derived from an EMBL/GenBank/DDBJ whole genome shotgun (WGS) entry which is preliminary data.</text>
</comment>
<evidence type="ECO:0000256" key="5">
    <source>
        <dbReference type="ARBA" id="ARBA00023125"/>
    </source>
</evidence>
<keyword evidence="2 7" id="KW-0678">Repressor</keyword>
<dbReference type="GO" id="GO:0005737">
    <property type="term" value="C:cytoplasm"/>
    <property type="evidence" value="ECO:0007669"/>
    <property type="project" value="UniProtKB-SubCell"/>
</dbReference>
<dbReference type="Proteomes" id="UP000264071">
    <property type="component" value="Unassembled WGS sequence"/>
</dbReference>
<comment type="subunit">
    <text evidence="7">Homodimer.</text>
</comment>
<sequence>MKRIADSTVRRLSMYLRYLEDLDTRGQQTASSDELAHLCGTTPAQVRKDLSFFGSFGKRGLGYPVHELTAHLREILGLQREWKVIIVGAGKIGAALANYRGFRQRGFTVVGVYDHDPAKVGKAWGDATIRSMDTLAQDIQREEAPIAVLAIPAENAQAVVDQIVAAGIRAILNFAPTQISVPPHVSLKSVNMAMELEGLSFALTNAGLLDQGAA</sequence>
<name>A0A3D4V7V9_9BACT</name>
<evidence type="ECO:0000256" key="1">
    <source>
        <dbReference type="ARBA" id="ARBA00022490"/>
    </source>
</evidence>
<evidence type="ECO:0000256" key="7">
    <source>
        <dbReference type="HAMAP-Rule" id="MF_01131"/>
    </source>
</evidence>
<dbReference type="InterPro" id="IPR036388">
    <property type="entry name" value="WH-like_DNA-bd_sf"/>
</dbReference>
<evidence type="ECO:0000313" key="9">
    <source>
        <dbReference type="EMBL" id="HCT57191.1"/>
    </source>
</evidence>
<dbReference type="InterPro" id="IPR036291">
    <property type="entry name" value="NAD(P)-bd_dom_sf"/>
</dbReference>
<dbReference type="NCBIfam" id="NF003992">
    <property type="entry name" value="PRK05472.2-1"/>
    <property type="match status" value="1"/>
</dbReference>
<protein>
    <recommendedName>
        <fullName evidence="7">Redox-sensing transcriptional repressor Rex</fullName>
    </recommendedName>
</protein>
<keyword evidence="4 7" id="KW-0520">NAD</keyword>
<dbReference type="PANTHER" id="PTHR35786">
    <property type="entry name" value="REDOX-SENSING TRANSCRIPTIONAL REPRESSOR REX"/>
    <property type="match status" value="1"/>
</dbReference>
<dbReference type="Gene3D" id="1.10.10.10">
    <property type="entry name" value="Winged helix-like DNA-binding domain superfamily/Winged helix DNA-binding domain"/>
    <property type="match status" value="1"/>
</dbReference>
<evidence type="ECO:0000259" key="8">
    <source>
        <dbReference type="SMART" id="SM00881"/>
    </source>
</evidence>
<evidence type="ECO:0000256" key="2">
    <source>
        <dbReference type="ARBA" id="ARBA00022491"/>
    </source>
</evidence>
<evidence type="ECO:0000313" key="10">
    <source>
        <dbReference type="Proteomes" id="UP000264071"/>
    </source>
</evidence>
<keyword evidence="6 7" id="KW-0804">Transcription</keyword>
<feature type="DNA-binding region" description="H-T-H motif" evidence="7">
    <location>
        <begin position="14"/>
        <end position="53"/>
    </location>
</feature>
<dbReference type="SUPFAM" id="SSF51735">
    <property type="entry name" value="NAD(P)-binding Rossmann-fold domains"/>
    <property type="match status" value="1"/>
</dbReference>
<dbReference type="InterPro" id="IPR036390">
    <property type="entry name" value="WH_DNA-bd_sf"/>
</dbReference>
<proteinExistence type="inferred from homology"/>
<dbReference type="GO" id="GO:0003677">
    <property type="term" value="F:DNA binding"/>
    <property type="evidence" value="ECO:0007669"/>
    <property type="project" value="UniProtKB-UniRule"/>
</dbReference>
<dbReference type="OMA" id="HEQRKAG"/>
<evidence type="ECO:0000256" key="4">
    <source>
        <dbReference type="ARBA" id="ARBA00023027"/>
    </source>
</evidence>
<dbReference type="SMART" id="SM00881">
    <property type="entry name" value="CoA_binding"/>
    <property type="match status" value="1"/>
</dbReference>
<dbReference type="InterPro" id="IPR003781">
    <property type="entry name" value="CoA-bd"/>
</dbReference>
<dbReference type="GO" id="GO:0045892">
    <property type="term" value="P:negative regulation of DNA-templated transcription"/>
    <property type="evidence" value="ECO:0007669"/>
    <property type="project" value="InterPro"/>
</dbReference>
<keyword evidence="5 7" id="KW-0238">DNA-binding</keyword>
<keyword evidence="3 7" id="KW-0805">Transcription regulation</keyword>
<dbReference type="SUPFAM" id="SSF46785">
    <property type="entry name" value="Winged helix' DNA-binding domain"/>
    <property type="match status" value="1"/>
</dbReference>
<comment type="similarity">
    <text evidence="7">Belongs to the transcriptional regulatory Rex family.</text>
</comment>
<evidence type="ECO:0000256" key="3">
    <source>
        <dbReference type="ARBA" id="ARBA00023015"/>
    </source>
</evidence>
<reference evidence="9 10" key="1">
    <citation type="journal article" date="2018" name="Nat. Biotechnol.">
        <title>A standardized bacterial taxonomy based on genome phylogeny substantially revises the tree of life.</title>
        <authorList>
            <person name="Parks D.H."/>
            <person name="Chuvochina M."/>
            <person name="Waite D.W."/>
            <person name="Rinke C."/>
            <person name="Skarshewski A."/>
            <person name="Chaumeil P.A."/>
            <person name="Hugenholtz P."/>
        </authorList>
    </citation>
    <scope>NUCLEOTIDE SEQUENCE [LARGE SCALE GENOMIC DNA]</scope>
    <source>
        <strain evidence="9">UBA8844</strain>
    </source>
</reference>
<dbReference type="AlphaFoldDB" id="A0A3D4V7V9"/>
<comment type="function">
    <text evidence="7">Modulates transcription in response to changes in cellular NADH/NAD(+) redox state.</text>
</comment>
<dbReference type="NCBIfam" id="NF003993">
    <property type="entry name" value="PRK05472.2-2"/>
    <property type="match status" value="1"/>
</dbReference>
<dbReference type="Pfam" id="PF02629">
    <property type="entry name" value="CoA_binding"/>
    <property type="match status" value="1"/>
</dbReference>
<organism evidence="9 10">
    <name type="scientific">Gemmatimonas aurantiaca</name>
    <dbReference type="NCBI Taxonomy" id="173480"/>
    <lineage>
        <taxon>Bacteria</taxon>
        <taxon>Pseudomonadati</taxon>
        <taxon>Gemmatimonadota</taxon>
        <taxon>Gemmatimonadia</taxon>
        <taxon>Gemmatimonadales</taxon>
        <taxon>Gemmatimonadaceae</taxon>
        <taxon>Gemmatimonas</taxon>
    </lineage>
</organism>
<keyword evidence="1 7" id="KW-0963">Cytoplasm</keyword>
<dbReference type="NCBIfam" id="NF003996">
    <property type="entry name" value="PRK05472.2-5"/>
    <property type="match status" value="1"/>
</dbReference>
<dbReference type="InterPro" id="IPR009718">
    <property type="entry name" value="Rex_DNA-bd_C_dom"/>
</dbReference>
<dbReference type="GO" id="GO:0003700">
    <property type="term" value="F:DNA-binding transcription factor activity"/>
    <property type="evidence" value="ECO:0007669"/>
    <property type="project" value="UniProtKB-UniRule"/>
</dbReference>
<dbReference type="InterPro" id="IPR058236">
    <property type="entry name" value="Rex_actinobacterial-type"/>
</dbReference>
<feature type="domain" description="CoA-binding" evidence="8">
    <location>
        <begin position="78"/>
        <end position="178"/>
    </location>
</feature>
<dbReference type="Gene3D" id="3.40.50.720">
    <property type="entry name" value="NAD(P)-binding Rossmann-like Domain"/>
    <property type="match status" value="1"/>
</dbReference>
<dbReference type="HAMAP" id="MF_01131">
    <property type="entry name" value="Rex"/>
    <property type="match status" value="1"/>
</dbReference>
<dbReference type="InterPro" id="IPR022876">
    <property type="entry name" value="Tscrpt_rep_Rex"/>
</dbReference>
<dbReference type="NCBIfam" id="NF003995">
    <property type="entry name" value="PRK05472.2-4"/>
    <property type="match status" value="1"/>
</dbReference>
<dbReference type="GO" id="GO:0051775">
    <property type="term" value="P:response to redox state"/>
    <property type="evidence" value="ECO:0007669"/>
    <property type="project" value="InterPro"/>
</dbReference>
<dbReference type="Pfam" id="PF06971">
    <property type="entry name" value="Put_DNA-bind_N"/>
    <property type="match status" value="1"/>
</dbReference>
<accession>A0A3D4V7V9</accession>
<evidence type="ECO:0000256" key="6">
    <source>
        <dbReference type="ARBA" id="ARBA00023163"/>
    </source>
</evidence>